<dbReference type="EMBL" id="BGZK01000835">
    <property type="protein sequence ID" value="GBP62233.1"/>
    <property type="molecule type" value="Genomic_DNA"/>
</dbReference>
<comment type="caution">
    <text evidence="1">The sequence shown here is derived from an EMBL/GenBank/DDBJ whole genome shotgun (WGS) entry which is preliminary data.</text>
</comment>
<accession>A0A4C1XGC6</accession>
<gene>
    <name evidence="1" type="ORF">EVAR_38235_1</name>
</gene>
<proteinExistence type="predicted"/>
<reference evidence="1 2" key="1">
    <citation type="journal article" date="2019" name="Commun. Biol.">
        <title>The bagworm genome reveals a unique fibroin gene that provides high tensile strength.</title>
        <authorList>
            <person name="Kono N."/>
            <person name="Nakamura H."/>
            <person name="Ohtoshi R."/>
            <person name="Tomita M."/>
            <person name="Numata K."/>
            <person name="Arakawa K."/>
        </authorList>
    </citation>
    <scope>NUCLEOTIDE SEQUENCE [LARGE SCALE GENOMIC DNA]</scope>
</reference>
<dbReference type="AlphaFoldDB" id="A0A4C1XGC6"/>
<dbReference type="Proteomes" id="UP000299102">
    <property type="component" value="Unassembled WGS sequence"/>
</dbReference>
<keyword evidence="2" id="KW-1185">Reference proteome</keyword>
<evidence type="ECO:0000313" key="1">
    <source>
        <dbReference type="EMBL" id="GBP62233.1"/>
    </source>
</evidence>
<evidence type="ECO:0000313" key="2">
    <source>
        <dbReference type="Proteomes" id="UP000299102"/>
    </source>
</evidence>
<name>A0A4C1XGC6_EUMVA</name>
<sequence length="114" mass="12810">MPPLFGIKVREAAWLYEPKRGKELGDVAAEWGTREICPFTFDPFLRTSLSLVYYYVQCSFEPRSGVSGFASVRVCVVPRSVHRVSTVKLRVFVPCVHSGLLHRLHVEPAPGFCA</sequence>
<organism evidence="1 2">
    <name type="scientific">Eumeta variegata</name>
    <name type="common">Bagworm moth</name>
    <name type="synonym">Eumeta japonica</name>
    <dbReference type="NCBI Taxonomy" id="151549"/>
    <lineage>
        <taxon>Eukaryota</taxon>
        <taxon>Metazoa</taxon>
        <taxon>Ecdysozoa</taxon>
        <taxon>Arthropoda</taxon>
        <taxon>Hexapoda</taxon>
        <taxon>Insecta</taxon>
        <taxon>Pterygota</taxon>
        <taxon>Neoptera</taxon>
        <taxon>Endopterygota</taxon>
        <taxon>Lepidoptera</taxon>
        <taxon>Glossata</taxon>
        <taxon>Ditrysia</taxon>
        <taxon>Tineoidea</taxon>
        <taxon>Psychidae</taxon>
        <taxon>Oiketicinae</taxon>
        <taxon>Eumeta</taxon>
    </lineage>
</organism>
<protein>
    <submittedName>
        <fullName evidence="1">Uncharacterized protein</fullName>
    </submittedName>
</protein>